<dbReference type="Proteomes" id="UP000049983">
    <property type="component" value="Unassembled WGS sequence"/>
</dbReference>
<dbReference type="STRING" id="311410.LA5095_01468"/>
<protein>
    <recommendedName>
        <fullName evidence="3">DUF3305 domain-containing protein</fullName>
    </recommendedName>
</protein>
<dbReference type="InterPro" id="IPR021736">
    <property type="entry name" value="DUF3305"/>
</dbReference>
<reference evidence="2" key="1">
    <citation type="submission" date="2015-07" db="EMBL/GenBank/DDBJ databases">
        <authorList>
            <person name="Rodrigo-Torres Lidia"/>
            <person name="Arahal R.David."/>
        </authorList>
    </citation>
    <scope>NUCLEOTIDE SEQUENCE [LARGE SCALE GENOMIC DNA]</scope>
    <source>
        <strain evidence="2">CECT 5096</strain>
    </source>
</reference>
<dbReference type="Pfam" id="PF11749">
    <property type="entry name" value="DUF3305"/>
    <property type="match status" value="1"/>
</dbReference>
<sequence>MTGERMRAMPVGVVVRRLPGVTKWQKWSWRPVSLLPGAKAADWTVLRKEGEAVEYHAATLSLELHRTDTEAYLTALSDKVPSIYVIMRPADEVERDVPMDVMLLTASAYEGQDYADTTDVMVEKVPMPPGLIAWIREFVELHHQDEIFIKRKRDKKRIDLKEDGIGDARIRQISDVYRAPGRKPKDTLQ</sequence>
<dbReference type="AlphaFoldDB" id="A0A0M7A917"/>
<gene>
    <name evidence="1" type="ORF">LA5096_02723</name>
</gene>
<evidence type="ECO:0000313" key="1">
    <source>
        <dbReference type="EMBL" id="CTQ70942.1"/>
    </source>
</evidence>
<evidence type="ECO:0000313" key="2">
    <source>
        <dbReference type="Proteomes" id="UP000049983"/>
    </source>
</evidence>
<accession>A0A0M7A917</accession>
<dbReference type="EMBL" id="CXWC01000010">
    <property type="protein sequence ID" value="CTQ70942.1"/>
    <property type="molecule type" value="Genomic_DNA"/>
</dbReference>
<dbReference type="RefSeq" id="WP_208992584.1">
    <property type="nucleotide sequence ID" value="NZ_CANKXR010000015.1"/>
</dbReference>
<keyword evidence="2" id="KW-1185">Reference proteome</keyword>
<dbReference type="GeneID" id="97670094"/>
<name>A0A0M7A917_9HYPH</name>
<organism evidence="1 2">
    <name type="scientific">Roseibium album</name>
    <dbReference type="NCBI Taxonomy" id="311410"/>
    <lineage>
        <taxon>Bacteria</taxon>
        <taxon>Pseudomonadati</taxon>
        <taxon>Pseudomonadota</taxon>
        <taxon>Alphaproteobacteria</taxon>
        <taxon>Hyphomicrobiales</taxon>
        <taxon>Stappiaceae</taxon>
        <taxon>Roseibium</taxon>
    </lineage>
</organism>
<evidence type="ECO:0008006" key="3">
    <source>
        <dbReference type="Google" id="ProtNLM"/>
    </source>
</evidence>
<proteinExistence type="predicted"/>